<keyword evidence="2" id="KW-1185">Reference proteome</keyword>
<dbReference type="EMBL" id="CAAALY010015036">
    <property type="protein sequence ID" value="VEL12537.1"/>
    <property type="molecule type" value="Genomic_DNA"/>
</dbReference>
<evidence type="ECO:0000313" key="2">
    <source>
        <dbReference type="Proteomes" id="UP000784294"/>
    </source>
</evidence>
<protein>
    <submittedName>
        <fullName evidence="1">Uncharacterized protein</fullName>
    </submittedName>
</protein>
<evidence type="ECO:0000313" key="1">
    <source>
        <dbReference type="EMBL" id="VEL12537.1"/>
    </source>
</evidence>
<accession>A0A448WIC1</accession>
<proteinExistence type="predicted"/>
<dbReference type="AlphaFoldDB" id="A0A448WIC1"/>
<name>A0A448WIC1_9PLAT</name>
<comment type="caution">
    <text evidence="1">The sequence shown here is derived from an EMBL/GenBank/DDBJ whole genome shotgun (WGS) entry which is preliminary data.</text>
</comment>
<feature type="non-terminal residue" evidence="1">
    <location>
        <position position="1"/>
    </location>
</feature>
<organism evidence="1 2">
    <name type="scientific">Protopolystoma xenopodis</name>
    <dbReference type="NCBI Taxonomy" id="117903"/>
    <lineage>
        <taxon>Eukaryota</taxon>
        <taxon>Metazoa</taxon>
        <taxon>Spiralia</taxon>
        <taxon>Lophotrochozoa</taxon>
        <taxon>Platyhelminthes</taxon>
        <taxon>Monogenea</taxon>
        <taxon>Polyopisthocotylea</taxon>
        <taxon>Polystomatidea</taxon>
        <taxon>Polystomatidae</taxon>
        <taxon>Protopolystoma</taxon>
    </lineage>
</organism>
<dbReference type="Proteomes" id="UP000784294">
    <property type="component" value="Unassembled WGS sequence"/>
</dbReference>
<sequence length="212" mass="23356">PAPFSISGSVNRIPELSCPSPKFSPTNNIAHCQPSQIGIFDRVLSGSPRLNETISTATNTSYESSSLGPVCDLQSNGTETLYETPTSTNSSFPSDNRRMAVVMANLFHADHALCSPEYLVLSSDRLLRPLSHFQHTTPLLHSLEDDGERMQQTSPASMQEESARLLFGIDLANLPRATHLCLAVSYATLSSSIHHKRFNPFRVKPQLNTDFR</sequence>
<reference evidence="1" key="1">
    <citation type="submission" date="2018-11" db="EMBL/GenBank/DDBJ databases">
        <authorList>
            <consortium name="Pathogen Informatics"/>
        </authorList>
    </citation>
    <scope>NUCLEOTIDE SEQUENCE</scope>
</reference>
<gene>
    <name evidence="1" type="ORF">PXEA_LOCUS5977</name>
</gene>